<feature type="domain" description="RecJ OB" evidence="8">
    <location>
        <begin position="418"/>
        <end position="503"/>
    </location>
</feature>
<dbReference type="Proteomes" id="UP000256695">
    <property type="component" value="Unassembled WGS sequence"/>
</dbReference>
<dbReference type="SUPFAM" id="SSF64182">
    <property type="entry name" value="DHH phosphoesterases"/>
    <property type="match status" value="1"/>
</dbReference>
<dbReference type="InterPro" id="IPR041122">
    <property type="entry name" value="RecJ_OB"/>
</dbReference>
<evidence type="ECO:0000259" key="7">
    <source>
        <dbReference type="Pfam" id="PF02272"/>
    </source>
</evidence>
<dbReference type="OrthoDB" id="9809852at2"/>
<dbReference type="Gene3D" id="3.90.1640.30">
    <property type="match status" value="1"/>
</dbReference>
<evidence type="ECO:0000256" key="3">
    <source>
        <dbReference type="ARBA" id="ARBA00022722"/>
    </source>
</evidence>
<feature type="domain" description="DHHA1" evidence="7">
    <location>
        <begin position="314"/>
        <end position="401"/>
    </location>
</feature>
<keyword evidence="3" id="KW-0540">Nuclease</keyword>
<evidence type="ECO:0000256" key="5">
    <source>
        <dbReference type="ARBA" id="ARBA00022839"/>
    </source>
</evidence>
<evidence type="ECO:0000256" key="2">
    <source>
        <dbReference type="ARBA" id="ARBA00019841"/>
    </source>
</evidence>
<dbReference type="NCBIfam" id="TIGR00644">
    <property type="entry name" value="recJ"/>
    <property type="match status" value="1"/>
</dbReference>
<dbReference type="InterPro" id="IPR038763">
    <property type="entry name" value="DHH_sf"/>
</dbReference>
<keyword evidence="5 9" id="KW-0269">Exonuclease</keyword>
<dbReference type="InterPro" id="IPR001667">
    <property type="entry name" value="DDH_dom"/>
</dbReference>
<dbReference type="Pfam" id="PF01368">
    <property type="entry name" value="DHH"/>
    <property type="match status" value="1"/>
</dbReference>
<evidence type="ECO:0000259" key="8">
    <source>
        <dbReference type="Pfam" id="PF17768"/>
    </source>
</evidence>
<dbReference type="GO" id="GO:0003676">
    <property type="term" value="F:nucleic acid binding"/>
    <property type="evidence" value="ECO:0007669"/>
    <property type="project" value="InterPro"/>
</dbReference>
<dbReference type="Pfam" id="PF17768">
    <property type="entry name" value="RecJ_OB"/>
    <property type="match status" value="1"/>
</dbReference>
<organism evidence="9 10">
    <name type="scientific">Helicobacter anseris</name>
    <dbReference type="NCBI Taxonomy" id="375926"/>
    <lineage>
        <taxon>Bacteria</taxon>
        <taxon>Pseudomonadati</taxon>
        <taxon>Campylobacterota</taxon>
        <taxon>Epsilonproteobacteria</taxon>
        <taxon>Campylobacterales</taxon>
        <taxon>Helicobacteraceae</taxon>
        <taxon>Helicobacter</taxon>
    </lineage>
</organism>
<reference evidence="9 10" key="1">
    <citation type="submission" date="2018-04" db="EMBL/GenBank/DDBJ databases">
        <title>Novel Campyloabacter and Helicobacter Species and Strains.</title>
        <authorList>
            <person name="Mannion A.J."/>
            <person name="Shen Z."/>
            <person name="Fox J.G."/>
        </authorList>
    </citation>
    <scope>NUCLEOTIDE SEQUENCE [LARGE SCALE GENOMIC DNA]</scope>
    <source>
        <strain evidence="9 10">MIT 04-9362</strain>
    </source>
</reference>
<dbReference type="InterPro" id="IPR051673">
    <property type="entry name" value="SSDNA_exonuclease_RecJ"/>
</dbReference>
<dbReference type="GO" id="GO:0006310">
    <property type="term" value="P:DNA recombination"/>
    <property type="evidence" value="ECO:0007669"/>
    <property type="project" value="InterPro"/>
</dbReference>
<dbReference type="GO" id="GO:0008409">
    <property type="term" value="F:5'-3' exonuclease activity"/>
    <property type="evidence" value="ECO:0007669"/>
    <property type="project" value="InterPro"/>
</dbReference>
<evidence type="ECO:0000313" key="10">
    <source>
        <dbReference type="Proteomes" id="UP000256695"/>
    </source>
</evidence>
<evidence type="ECO:0000256" key="4">
    <source>
        <dbReference type="ARBA" id="ARBA00022801"/>
    </source>
</evidence>
<dbReference type="RefSeq" id="WP_115579365.1">
    <property type="nucleotide sequence ID" value="NZ_NXLX01000015.1"/>
</dbReference>
<dbReference type="Gene3D" id="3.10.310.30">
    <property type="match status" value="1"/>
</dbReference>
<evidence type="ECO:0000259" key="6">
    <source>
        <dbReference type="Pfam" id="PF01368"/>
    </source>
</evidence>
<dbReference type="AlphaFoldDB" id="A0A3D8J6L1"/>
<comment type="caution">
    <text evidence="9">The sequence shown here is derived from an EMBL/GenBank/DDBJ whole genome shotgun (WGS) entry which is preliminary data.</text>
</comment>
<name>A0A3D8J6L1_9HELI</name>
<dbReference type="PANTHER" id="PTHR30255:SF2">
    <property type="entry name" value="SINGLE-STRANDED-DNA-SPECIFIC EXONUCLEASE RECJ"/>
    <property type="match status" value="1"/>
</dbReference>
<evidence type="ECO:0000256" key="1">
    <source>
        <dbReference type="ARBA" id="ARBA00005915"/>
    </source>
</evidence>
<dbReference type="Pfam" id="PF02272">
    <property type="entry name" value="DHHA1"/>
    <property type="match status" value="1"/>
</dbReference>
<dbReference type="EMBL" id="NXLX01000015">
    <property type="protein sequence ID" value="RDU72835.1"/>
    <property type="molecule type" value="Genomic_DNA"/>
</dbReference>
<keyword evidence="4" id="KW-0378">Hydrolase</keyword>
<protein>
    <recommendedName>
        <fullName evidence="2">Single-stranded-DNA-specific exonuclease RecJ</fullName>
    </recommendedName>
</protein>
<dbReference type="InterPro" id="IPR004610">
    <property type="entry name" value="RecJ"/>
</dbReference>
<dbReference type="InterPro" id="IPR003156">
    <property type="entry name" value="DHHA1_dom"/>
</dbReference>
<dbReference type="GO" id="GO:0006281">
    <property type="term" value="P:DNA repair"/>
    <property type="evidence" value="ECO:0007669"/>
    <property type="project" value="InterPro"/>
</dbReference>
<dbReference type="PANTHER" id="PTHR30255">
    <property type="entry name" value="SINGLE-STRANDED-DNA-SPECIFIC EXONUCLEASE RECJ"/>
    <property type="match status" value="1"/>
</dbReference>
<keyword evidence="10" id="KW-1185">Reference proteome</keyword>
<accession>A0A3D8J6L1</accession>
<gene>
    <name evidence="9" type="primary">recJ</name>
    <name evidence="9" type="ORF">CQA57_06190</name>
</gene>
<feature type="domain" description="DDH" evidence="6">
    <location>
        <begin position="53"/>
        <end position="197"/>
    </location>
</feature>
<proteinExistence type="inferred from homology"/>
<evidence type="ECO:0000313" key="9">
    <source>
        <dbReference type="EMBL" id="RDU72835.1"/>
    </source>
</evidence>
<sequence length="518" mass="58860">MHLLTKETIKLLLSKRFKGDNFSSLKDLPHPHKLKDAQKAAQIVKEAMQANHKILVVGDYDVDGVLSTTIMMSFFQIIGYKNVNYCIPNRFSDGYGIKPHLIEQNPCDVIITVDNGISAFEVGEYCKNKNIKLIITDHHETQEKLPLADAIINPQQIDCDFIQKNICGAGVAWYFCNAIKIALDLKISLLELLKYVAIATIADMMPLTHINKILVKKGIEVFRNSNNQCDLLLKTFLKSQKFTAQDISFFITPLLNSAGRIADAKIVCDFFLSQSKEETKEIFYKLQSLNQERKDIVQTILTESKHHITQTSHCIIAYKDDWNEGVLGIIATKLVEIYQKPTFVFTLKNQILKGSGRSDGKIDIFQTLLHYQELFLHFGGHSQAIGLSLPYENLNKFCDIFASNHHPLTQQENTAILGQIELKEINKDLLNLLQSFEPYGQGNLPPQFLIKNLTISQSKSIKDMHQKLVFENQIDGMHFFSKDFFASNEKVDIIACIQESLYSKTPMLLIKEISKCPL</sequence>
<comment type="similarity">
    <text evidence="1">Belongs to the RecJ family.</text>
</comment>